<accession>D8TJD0</accession>
<keyword evidence="2" id="KW-1185">Reference proteome</keyword>
<sequence>VVHKKVLDKTEAAMRAHRDNPRVNRLLHSVELFDDPRMTFTDPLHIVLCLNNGPMCCQKWSDALTAYSELPQRRREHLVTVITFSSDTQMQICLTPISKECQPIFRTAAPALTFLQTWLKHTQP</sequence>
<reference evidence="1 2" key="1">
    <citation type="journal article" date="2010" name="Science">
        <title>Genomic analysis of organismal complexity in the multicellular green alga Volvox carteri.</title>
        <authorList>
            <person name="Prochnik S.E."/>
            <person name="Umen J."/>
            <person name="Nedelcu A.M."/>
            <person name="Hallmann A."/>
            <person name="Miller S.M."/>
            <person name="Nishii I."/>
            <person name="Ferris P."/>
            <person name="Kuo A."/>
            <person name="Mitros T."/>
            <person name="Fritz-Laylin L.K."/>
            <person name="Hellsten U."/>
            <person name="Chapman J."/>
            <person name="Simakov O."/>
            <person name="Rensing S.A."/>
            <person name="Terry A."/>
            <person name="Pangilinan J."/>
            <person name="Kapitonov V."/>
            <person name="Jurka J."/>
            <person name="Salamov A."/>
            <person name="Shapiro H."/>
            <person name="Schmutz J."/>
            <person name="Grimwood J."/>
            <person name="Lindquist E."/>
            <person name="Lucas S."/>
            <person name="Grigoriev I.V."/>
            <person name="Schmitt R."/>
            <person name="Kirk D."/>
            <person name="Rokhsar D.S."/>
        </authorList>
    </citation>
    <scope>NUCLEOTIDE SEQUENCE [LARGE SCALE GENOMIC DNA]</scope>
    <source>
        <strain evidence="2">f. Nagariensis / Eve</strain>
    </source>
</reference>
<evidence type="ECO:0000313" key="1">
    <source>
        <dbReference type="EMBL" id="EFJ52350.1"/>
    </source>
</evidence>
<dbReference type="InParanoid" id="D8TJD0"/>
<protein>
    <submittedName>
        <fullName evidence="1">Uncharacterized protein</fullName>
    </submittedName>
</protein>
<organism evidence="2">
    <name type="scientific">Volvox carteri f. nagariensis</name>
    <dbReference type="NCBI Taxonomy" id="3068"/>
    <lineage>
        <taxon>Eukaryota</taxon>
        <taxon>Viridiplantae</taxon>
        <taxon>Chlorophyta</taxon>
        <taxon>core chlorophytes</taxon>
        <taxon>Chlorophyceae</taxon>
        <taxon>CS clade</taxon>
        <taxon>Chlamydomonadales</taxon>
        <taxon>Volvocaceae</taxon>
        <taxon>Volvox</taxon>
    </lineage>
</organism>
<dbReference type="KEGG" id="vcn:VOLCADRAFT_86697"/>
<dbReference type="EMBL" id="GL378324">
    <property type="protein sequence ID" value="EFJ52350.1"/>
    <property type="molecule type" value="Genomic_DNA"/>
</dbReference>
<gene>
    <name evidence="1" type="ORF">VOLCADRAFT_86697</name>
</gene>
<dbReference type="GeneID" id="9624549"/>
<name>D8TJD0_VOLCA</name>
<feature type="non-terminal residue" evidence="1">
    <location>
        <position position="1"/>
    </location>
</feature>
<dbReference type="OrthoDB" id="544387at2759"/>
<dbReference type="AlphaFoldDB" id="D8TJD0"/>
<evidence type="ECO:0000313" key="2">
    <source>
        <dbReference type="Proteomes" id="UP000001058"/>
    </source>
</evidence>
<dbReference type="Proteomes" id="UP000001058">
    <property type="component" value="Unassembled WGS sequence"/>
</dbReference>
<dbReference type="RefSeq" id="XP_002946423.1">
    <property type="nucleotide sequence ID" value="XM_002946377.1"/>
</dbReference>
<proteinExistence type="predicted"/>